<accession>A0ABD3PB54</accession>
<gene>
    <name evidence="2" type="ORF">ACHAWO_001779</name>
</gene>
<sequence length="200" mass="21873">MSPKGGKKKKPKKKTNNTGERAHTRSLGPPKDVSTIVMDAPAIEAPAIEGDVDSNGQPTTITVVDANPPTQREDQNQRDDEINAPGVNIIDNVGPNNNMITSDEEAVEETKEDTVDKSDKDIGAVEELKEEQPVLEGAGIDPVDEGVLEHTTAKSIHIDGTPPKENERFTRVQFDERFTQVHLDNSSEDSIQQPLFDDKP</sequence>
<comment type="caution">
    <text evidence="2">The sequence shown here is derived from an EMBL/GenBank/DDBJ whole genome shotgun (WGS) entry which is preliminary data.</text>
</comment>
<reference evidence="2 3" key="1">
    <citation type="submission" date="2024-10" db="EMBL/GenBank/DDBJ databases">
        <title>Updated reference genomes for cyclostephanoid diatoms.</title>
        <authorList>
            <person name="Roberts W.R."/>
            <person name="Alverson A.J."/>
        </authorList>
    </citation>
    <scope>NUCLEOTIDE SEQUENCE [LARGE SCALE GENOMIC DNA]</scope>
    <source>
        <strain evidence="2 3">AJA010-31</strain>
    </source>
</reference>
<feature type="region of interest" description="Disordered" evidence="1">
    <location>
        <begin position="48"/>
        <end position="121"/>
    </location>
</feature>
<dbReference type="EMBL" id="JALLPJ020000757">
    <property type="protein sequence ID" value="KAL3783645.1"/>
    <property type="molecule type" value="Genomic_DNA"/>
</dbReference>
<dbReference type="Proteomes" id="UP001530400">
    <property type="component" value="Unassembled WGS sequence"/>
</dbReference>
<name>A0ABD3PB54_9STRA</name>
<keyword evidence="3" id="KW-1185">Reference proteome</keyword>
<feature type="compositionally biased region" description="Basic and acidic residues" evidence="1">
    <location>
        <begin position="71"/>
        <end position="81"/>
    </location>
</feature>
<feature type="compositionally biased region" description="Polar residues" evidence="1">
    <location>
        <begin position="182"/>
        <end position="193"/>
    </location>
</feature>
<organism evidence="2 3">
    <name type="scientific">Cyclotella atomus</name>
    <dbReference type="NCBI Taxonomy" id="382360"/>
    <lineage>
        <taxon>Eukaryota</taxon>
        <taxon>Sar</taxon>
        <taxon>Stramenopiles</taxon>
        <taxon>Ochrophyta</taxon>
        <taxon>Bacillariophyta</taxon>
        <taxon>Coscinodiscophyceae</taxon>
        <taxon>Thalassiosirophycidae</taxon>
        <taxon>Stephanodiscales</taxon>
        <taxon>Stephanodiscaceae</taxon>
        <taxon>Cyclotella</taxon>
    </lineage>
</organism>
<proteinExistence type="predicted"/>
<evidence type="ECO:0000313" key="2">
    <source>
        <dbReference type="EMBL" id="KAL3783645.1"/>
    </source>
</evidence>
<protein>
    <submittedName>
        <fullName evidence="2">Uncharacterized protein</fullName>
    </submittedName>
</protein>
<feature type="region of interest" description="Disordered" evidence="1">
    <location>
        <begin position="1"/>
        <end position="33"/>
    </location>
</feature>
<dbReference type="AlphaFoldDB" id="A0ABD3PB54"/>
<feature type="compositionally biased region" description="Basic residues" evidence="1">
    <location>
        <begin position="1"/>
        <end position="15"/>
    </location>
</feature>
<evidence type="ECO:0000313" key="3">
    <source>
        <dbReference type="Proteomes" id="UP001530400"/>
    </source>
</evidence>
<feature type="compositionally biased region" description="Basic and acidic residues" evidence="1">
    <location>
        <begin position="108"/>
        <end position="121"/>
    </location>
</feature>
<feature type="region of interest" description="Disordered" evidence="1">
    <location>
        <begin position="180"/>
        <end position="200"/>
    </location>
</feature>
<evidence type="ECO:0000256" key="1">
    <source>
        <dbReference type="SAM" id="MobiDB-lite"/>
    </source>
</evidence>